<dbReference type="GO" id="GO:0000166">
    <property type="term" value="F:nucleotide binding"/>
    <property type="evidence" value="ECO:0007669"/>
    <property type="project" value="InterPro"/>
</dbReference>
<dbReference type="AlphaFoldDB" id="A0A3B4B1V6"/>
<accession>A0A3B4B1V6</accession>
<dbReference type="InterPro" id="IPR006146">
    <property type="entry name" value="5'-Nucleotdase_CS"/>
</dbReference>
<evidence type="ECO:0000313" key="4">
    <source>
        <dbReference type="Ensembl" id="ENSPMGP00000022659.1"/>
    </source>
</evidence>
<dbReference type="GO" id="GO:0008253">
    <property type="term" value="F:5'-nucleotidase activity"/>
    <property type="evidence" value="ECO:0007669"/>
    <property type="project" value="UniProtKB-EC"/>
</dbReference>
<dbReference type="InterPro" id="IPR029052">
    <property type="entry name" value="Metallo-depent_PP-like"/>
</dbReference>
<dbReference type="SUPFAM" id="SSF56300">
    <property type="entry name" value="Metallo-dependent phosphatases"/>
    <property type="match status" value="1"/>
</dbReference>
<dbReference type="GO" id="GO:0006196">
    <property type="term" value="P:AMP catabolic process"/>
    <property type="evidence" value="ECO:0007669"/>
    <property type="project" value="TreeGrafter"/>
</dbReference>
<reference evidence="4" key="1">
    <citation type="submission" date="2025-08" db="UniProtKB">
        <authorList>
            <consortium name="Ensembl"/>
        </authorList>
    </citation>
    <scope>IDENTIFICATION</scope>
</reference>
<dbReference type="GO" id="GO:0046872">
    <property type="term" value="F:metal ion binding"/>
    <property type="evidence" value="ECO:0007669"/>
    <property type="project" value="InterPro"/>
</dbReference>
<dbReference type="EC" id="3.1.3.5" evidence="2"/>
<comment type="catalytic activity">
    <reaction evidence="1">
        <text>a ribonucleoside 5'-phosphate + H2O = a ribonucleoside + phosphate</text>
        <dbReference type="Rhea" id="RHEA:12484"/>
        <dbReference type="ChEBI" id="CHEBI:15377"/>
        <dbReference type="ChEBI" id="CHEBI:18254"/>
        <dbReference type="ChEBI" id="CHEBI:43474"/>
        <dbReference type="ChEBI" id="CHEBI:58043"/>
        <dbReference type="EC" id="3.1.3.5"/>
    </reaction>
</comment>
<dbReference type="GO" id="GO:0005886">
    <property type="term" value="C:plasma membrane"/>
    <property type="evidence" value="ECO:0007669"/>
    <property type="project" value="TreeGrafter"/>
</dbReference>
<dbReference type="Pfam" id="PF00149">
    <property type="entry name" value="Metallophos"/>
    <property type="match status" value="1"/>
</dbReference>
<dbReference type="PANTHER" id="PTHR11575:SF24">
    <property type="entry name" value="5'-NUCLEOTIDASE"/>
    <property type="match status" value="1"/>
</dbReference>
<protein>
    <recommendedName>
        <fullName evidence="2">5'-nucleotidase</fullName>
        <ecNumber evidence="2">3.1.3.5</ecNumber>
    </recommendedName>
</protein>
<feature type="domain" description="Calcineurin-like phosphoesterase" evidence="3">
    <location>
        <begin position="36"/>
        <end position="141"/>
    </location>
</feature>
<dbReference type="Proteomes" id="UP000261520">
    <property type="component" value="Unplaced"/>
</dbReference>
<sequence length="250" mass="26963">MEVPRLSRCSPESLAGLGALLLGLLCSGSAGFELVLLHTNDVHARVEETSVFSGKCSRSRGAECFGGVARRATLVRRVRGSGLPVLLLDAGDQFQGSVWFSFYKGAEAAHFMNALRYDAMALGNHEFDNGVPGLMEPFLRQLQCPVLSANIRTDPPLTTSFGTAYSPYKVLSVGGERVGIVGYTSRETPALSDPGIPDSALDLVQSWYRLSLVVIQSWTHFSPGSVPDLRCFLLLKSVDTNLACSCCFLP</sequence>
<reference evidence="4" key="2">
    <citation type="submission" date="2025-09" db="UniProtKB">
        <authorList>
            <consortium name="Ensembl"/>
        </authorList>
    </citation>
    <scope>IDENTIFICATION</scope>
</reference>
<organism evidence="4 5">
    <name type="scientific">Periophthalmus magnuspinnatus</name>
    <dbReference type="NCBI Taxonomy" id="409849"/>
    <lineage>
        <taxon>Eukaryota</taxon>
        <taxon>Metazoa</taxon>
        <taxon>Chordata</taxon>
        <taxon>Craniata</taxon>
        <taxon>Vertebrata</taxon>
        <taxon>Euteleostomi</taxon>
        <taxon>Actinopterygii</taxon>
        <taxon>Neopterygii</taxon>
        <taxon>Teleostei</taxon>
        <taxon>Neoteleostei</taxon>
        <taxon>Acanthomorphata</taxon>
        <taxon>Gobiaria</taxon>
        <taxon>Gobiiformes</taxon>
        <taxon>Gobioidei</taxon>
        <taxon>Gobiidae</taxon>
        <taxon>Oxudercinae</taxon>
        <taxon>Periophthalmus</taxon>
    </lineage>
</organism>
<dbReference type="PROSITE" id="PS00785">
    <property type="entry name" value="5_NUCLEOTIDASE_1"/>
    <property type="match status" value="1"/>
</dbReference>
<dbReference type="InterPro" id="IPR004843">
    <property type="entry name" value="Calcineurin-like_PHP"/>
</dbReference>
<keyword evidence="5" id="KW-1185">Reference proteome</keyword>
<proteinExistence type="predicted"/>
<dbReference type="Ensembl" id="ENSPMGT00000024132.1">
    <property type="protein sequence ID" value="ENSPMGP00000022659.1"/>
    <property type="gene ID" value="ENSPMGG00000018329.1"/>
</dbReference>
<dbReference type="PANTHER" id="PTHR11575">
    <property type="entry name" value="5'-NUCLEOTIDASE-RELATED"/>
    <property type="match status" value="1"/>
</dbReference>
<evidence type="ECO:0000256" key="1">
    <source>
        <dbReference type="ARBA" id="ARBA00000815"/>
    </source>
</evidence>
<dbReference type="STRING" id="409849.ENSPMGP00000022659"/>
<evidence type="ECO:0000259" key="3">
    <source>
        <dbReference type="Pfam" id="PF00149"/>
    </source>
</evidence>
<evidence type="ECO:0000256" key="2">
    <source>
        <dbReference type="ARBA" id="ARBA00012643"/>
    </source>
</evidence>
<dbReference type="Gene3D" id="3.60.21.10">
    <property type="match status" value="1"/>
</dbReference>
<dbReference type="InterPro" id="IPR006179">
    <property type="entry name" value="5_nucleotidase/apyrase"/>
</dbReference>
<dbReference type="PROSITE" id="PS00786">
    <property type="entry name" value="5_NUCLEOTIDASE_2"/>
    <property type="match status" value="1"/>
</dbReference>
<name>A0A3B4B1V6_9GOBI</name>
<evidence type="ECO:0000313" key="5">
    <source>
        <dbReference type="Proteomes" id="UP000261520"/>
    </source>
</evidence>